<feature type="domain" description="RNA polymerase sigma factor 70 region 4 type 2" evidence="6">
    <location>
        <begin position="103"/>
        <end position="151"/>
    </location>
</feature>
<gene>
    <name evidence="7" type="ORF">MNBD_GAMMA01-334</name>
</gene>
<sequence>AACKNNTSAQQRIYETYSTPVYNLIYRITHNKTDALDITQDVFIKVLTKISQNKSSELLGFWIRKIAINTTLTFIKKNSQLITNVDFKEKVIDFDLNETMSSLEFALSKMPAISRSILWMYEVEGMTHQEIATLHGKTVSYSKTHLSRAKQIAQKYLTQKGGGYAAIK</sequence>
<dbReference type="InterPro" id="IPR039425">
    <property type="entry name" value="RNA_pol_sigma-70-like"/>
</dbReference>
<evidence type="ECO:0000259" key="5">
    <source>
        <dbReference type="Pfam" id="PF04542"/>
    </source>
</evidence>
<dbReference type="GO" id="GO:0016987">
    <property type="term" value="F:sigma factor activity"/>
    <property type="evidence" value="ECO:0007669"/>
    <property type="project" value="UniProtKB-KW"/>
</dbReference>
<evidence type="ECO:0000256" key="2">
    <source>
        <dbReference type="ARBA" id="ARBA00023015"/>
    </source>
</evidence>
<feature type="non-terminal residue" evidence="7">
    <location>
        <position position="1"/>
    </location>
</feature>
<protein>
    <recommendedName>
        <fullName evidence="8">RNA polymerase ECF-type sigma factor</fullName>
    </recommendedName>
</protein>
<dbReference type="Pfam" id="PF08281">
    <property type="entry name" value="Sigma70_r4_2"/>
    <property type="match status" value="1"/>
</dbReference>
<dbReference type="InterPro" id="IPR013324">
    <property type="entry name" value="RNA_pol_sigma_r3/r4-like"/>
</dbReference>
<dbReference type="InterPro" id="IPR013325">
    <property type="entry name" value="RNA_pol_sigma_r2"/>
</dbReference>
<accession>A0A3B0W4X6</accession>
<dbReference type="InterPro" id="IPR036388">
    <property type="entry name" value="WH-like_DNA-bd_sf"/>
</dbReference>
<dbReference type="Gene3D" id="1.10.1740.10">
    <property type="match status" value="1"/>
</dbReference>
<dbReference type="InterPro" id="IPR007627">
    <property type="entry name" value="RNA_pol_sigma70_r2"/>
</dbReference>
<keyword evidence="3" id="KW-0731">Sigma factor</keyword>
<evidence type="ECO:0000256" key="4">
    <source>
        <dbReference type="ARBA" id="ARBA00023163"/>
    </source>
</evidence>
<evidence type="ECO:0000256" key="3">
    <source>
        <dbReference type="ARBA" id="ARBA00023082"/>
    </source>
</evidence>
<dbReference type="InterPro" id="IPR013249">
    <property type="entry name" value="RNA_pol_sigma70_r4_t2"/>
</dbReference>
<dbReference type="SUPFAM" id="SSF88659">
    <property type="entry name" value="Sigma3 and sigma4 domains of RNA polymerase sigma factors"/>
    <property type="match status" value="1"/>
</dbReference>
<evidence type="ECO:0000313" key="7">
    <source>
        <dbReference type="EMBL" id="VAW39666.1"/>
    </source>
</evidence>
<comment type="similarity">
    <text evidence="1">Belongs to the sigma-70 factor family. ECF subfamily.</text>
</comment>
<dbReference type="SUPFAM" id="SSF88946">
    <property type="entry name" value="Sigma2 domain of RNA polymerase sigma factors"/>
    <property type="match status" value="1"/>
</dbReference>
<dbReference type="EMBL" id="UOEW01000239">
    <property type="protein sequence ID" value="VAW39666.1"/>
    <property type="molecule type" value="Genomic_DNA"/>
</dbReference>
<evidence type="ECO:0008006" key="8">
    <source>
        <dbReference type="Google" id="ProtNLM"/>
    </source>
</evidence>
<evidence type="ECO:0000256" key="1">
    <source>
        <dbReference type="ARBA" id="ARBA00010641"/>
    </source>
</evidence>
<name>A0A3B0W4X6_9ZZZZ</name>
<evidence type="ECO:0000259" key="6">
    <source>
        <dbReference type="Pfam" id="PF08281"/>
    </source>
</evidence>
<dbReference type="Pfam" id="PF04542">
    <property type="entry name" value="Sigma70_r2"/>
    <property type="match status" value="1"/>
</dbReference>
<dbReference type="GO" id="GO:0003677">
    <property type="term" value="F:DNA binding"/>
    <property type="evidence" value="ECO:0007669"/>
    <property type="project" value="InterPro"/>
</dbReference>
<proteinExistence type="inferred from homology"/>
<dbReference type="AlphaFoldDB" id="A0A3B0W4X6"/>
<keyword evidence="4" id="KW-0804">Transcription</keyword>
<dbReference type="PANTHER" id="PTHR43133">
    <property type="entry name" value="RNA POLYMERASE ECF-TYPE SIGMA FACTO"/>
    <property type="match status" value="1"/>
</dbReference>
<reference evidence="7" key="1">
    <citation type="submission" date="2018-06" db="EMBL/GenBank/DDBJ databases">
        <authorList>
            <person name="Zhirakovskaya E."/>
        </authorList>
    </citation>
    <scope>NUCLEOTIDE SEQUENCE</scope>
</reference>
<dbReference type="InterPro" id="IPR014284">
    <property type="entry name" value="RNA_pol_sigma-70_dom"/>
</dbReference>
<dbReference type="GO" id="GO:0006352">
    <property type="term" value="P:DNA-templated transcription initiation"/>
    <property type="evidence" value="ECO:0007669"/>
    <property type="project" value="InterPro"/>
</dbReference>
<keyword evidence="2" id="KW-0805">Transcription regulation</keyword>
<dbReference type="Gene3D" id="1.10.10.10">
    <property type="entry name" value="Winged helix-like DNA-binding domain superfamily/Winged helix DNA-binding domain"/>
    <property type="match status" value="1"/>
</dbReference>
<feature type="domain" description="RNA polymerase sigma-70 region 2" evidence="5">
    <location>
        <begin position="13"/>
        <end position="79"/>
    </location>
</feature>
<dbReference type="NCBIfam" id="TIGR02937">
    <property type="entry name" value="sigma70-ECF"/>
    <property type="match status" value="1"/>
</dbReference>
<dbReference type="PANTHER" id="PTHR43133:SF46">
    <property type="entry name" value="RNA POLYMERASE SIGMA-70 FACTOR ECF SUBFAMILY"/>
    <property type="match status" value="1"/>
</dbReference>
<organism evidence="7">
    <name type="scientific">hydrothermal vent metagenome</name>
    <dbReference type="NCBI Taxonomy" id="652676"/>
    <lineage>
        <taxon>unclassified sequences</taxon>
        <taxon>metagenomes</taxon>
        <taxon>ecological metagenomes</taxon>
    </lineage>
</organism>